<dbReference type="GO" id="GO:0005737">
    <property type="term" value="C:cytoplasm"/>
    <property type="evidence" value="ECO:0007669"/>
    <property type="project" value="UniProtKB-SubCell"/>
</dbReference>
<dbReference type="Proteomes" id="UP000007875">
    <property type="component" value="Unassembled WGS sequence"/>
</dbReference>
<sequence>MWRDVHVGGTRRKQEMASEKVISDLSSCMADLPTKSMENSVRPLVQQVIALIRHRSSASSPAFLTSPIKAVSTDQTIHVVSKAITTFVQAGKTAASENQDLNEALNAACHDAVKAGESFCRILTQQPSTSSSGSHLSSISPSTSGSGSQNGVDSGVDEDLDEELLNLSTSSESDRKDIHSRLPGTFKSATTLTRLQGHPIKIERSKTTLADSFSDDDMRKTQLL</sequence>
<evidence type="ECO:0000256" key="3">
    <source>
        <dbReference type="SAM" id="MobiDB-lite"/>
    </source>
</evidence>
<keyword evidence="2" id="KW-0963">Cytoplasm</keyword>
<name>H2YYY9_CIOSA</name>
<dbReference type="Ensembl" id="ENSCSAVT00000010677.1">
    <property type="protein sequence ID" value="ENSCSAVP00000010550.1"/>
    <property type="gene ID" value="ENSCSAVG00000006203.1"/>
</dbReference>
<dbReference type="AlphaFoldDB" id="H2YYY9"/>
<reference evidence="4" key="3">
    <citation type="submission" date="2025-09" db="UniProtKB">
        <authorList>
            <consortium name="Ensembl"/>
        </authorList>
    </citation>
    <scope>IDENTIFICATION</scope>
</reference>
<accession>H2YYY9</accession>
<comment type="subcellular location">
    <subcellularLocation>
        <location evidence="1">Cytoplasm</location>
    </subcellularLocation>
</comment>
<keyword evidence="5" id="KW-1185">Reference proteome</keyword>
<dbReference type="PANTHER" id="PTHR46342:SF1">
    <property type="entry name" value="ALPHA-CATULIN"/>
    <property type="match status" value="1"/>
</dbReference>
<dbReference type="STRING" id="51511.ENSCSAVP00000010550"/>
<evidence type="ECO:0000256" key="2">
    <source>
        <dbReference type="ARBA" id="ARBA00022490"/>
    </source>
</evidence>
<dbReference type="InterPro" id="IPR030045">
    <property type="entry name" value="CTNNAL1"/>
</dbReference>
<dbReference type="PANTHER" id="PTHR46342">
    <property type="entry name" value="ALPHA-CATULIN"/>
    <property type="match status" value="1"/>
</dbReference>
<dbReference type="Gene3D" id="1.20.120.230">
    <property type="entry name" value="Alpha-catenin/vinculin-like"/>
    <property type="match status" value="1"/>
</dbReference>
<proteinExistence type="predicted"/>
<feature type="region of interest" description="Disordered" evidence="3">
    <location>
        <begin position="126"/>
        <end position="156"/>
    </location>
</feature>
<dbReference type="SUPFAM" id="SSF47220">
    <property type="entry name" value="alpha-catenin/vinculin-like"/>
    <property type="match status" value="1"/>
</dbReference>
<reference evidence="4" key="2">
    <citation type="submission" date="2025-08" db="UniProtKB">
        <authorList>
            <consortium name="Ensembl"/>
        </authorList>
    </citation>
    <scope>IDENTIFICATION</scope>
</reference>
<evidence type="ECO:0000256" key="1">
    <source>
        <dbReference type="ARBA" id="ARBA00004496"/>
    </source>
</evidence>
<organism evidence="4 5">
    <name type="scientific">Ciona savignyi</name>
    <name type="common">Pacific transparent sea squirt</name>
    <dbReference type="NCBI Taxonomy" id="51511"/>
    <lineage>
        <taxon>Eukaryota</taxon>
        <taxon>Metazoa</taxon>
        <taxon>Chordata</taxon>
        <taxon>Tunicata</taxon>
        <taxon>Ascidiacea</taxon>
        <taxon>Phlebobranchia</taxon>
        <taxon>Cionidae</taxon>
        <taxon>Ciona</taxon>
    </lineage>
</organism>
<protein>
    <submittedName>
        <fullName evidence="4">Uncharacterized protein</fullName>
    </submittedName>
</protein>
<evidence type="ECO:0000313" key="4">
    <source>
        <dbReference type="Ensembl" id="ENSCSAVP00000010550.1"/>
    </source>
</evidence>
<reference evidence="5" key="1">
    <citation type="submission" date="2003-08" db="EMBL/GenBank/DDBJ databases">
        <authorList>
            <person name="Birren B."/>
            <person name="Nusbaum C."/>
            <person name="Abebe A."/>
            <person name="Abouelleil A."/>
            <person name="Adekoya E."/>
            <person name="Ait-zahra M."/>
            <person name="Allen N."/>
            <person name="Allen T."/>
            <person name="An P."/>
            <person name="Anderson M."/>
            <person name="Anderson S."/>
            <person name="Arachchi H."/>
            <person name="Armbruster J."/>
            <person name="Bachantsang P."/>
            <person name="Baldwin J."/>
            <person name="Barry A."/>
            <person name="Bayul T."/>
            <person name="Blitshsteyn B."/>
            <person name="Bloom T."/>
            <person name="Blye J."/>
            <person name="Boguslavskiy L."/>
            <person name="Borowsky M."/>
            <person name="Boukhgalter B."/>
            <person name="Brunache A."/>
            <person name="Butler J."/>
            <person name="Calixte N."/>
            <person name="Calvo S."/>
            <person name="Camarata J."/>
            <person name="Campo K."/>
            <person name="Chang J."/>
            <person name="Cheshatsang Y."/>
            <person name="Citroen M."/>
            <person name="Collymore A."/>
            <person name="Considine T."/>
            <person name="Cook A."/>
            <person name="Cooke P."/>
            <person name="Corum B."/>
            <person name="Cuomo C."/>
            <person name="David R."/>
            <person name="Dawoe T."/>
            <person name="Degray S."/>
            <person name="Dodge S."/>
            <person name="Dooley K."/>
            <person name="Dorje P."/>
            <person name="Dorjee K."/>
            <person name="Dorris L."/>
            <person name="Duffey N."/>
            <person name="Dupes A."/>
            <person name="Elkins T."/>
            <person name="Engels R."/>
            <person name="Erickson J."/>
            <person name="Farina A."/>
            <person name="Faro S."/>
            <person name="Ferreira P."/>
            <person name="Fischer H."/>
            <person name="Fitzgerald M."/>
            <person name="Foley K."/>
            <person name="Gage D."/>
            <person name="Galagan J."/>
            <person name="Gearin G."/>
            <person name="Gnerre S."/>
            <person name="Gnirke A."/>
            <person name="Goyette A."/>
            <person name="Graham J."/>
            <person name="Grandbois E."/>
            <person name="Gyaltsen K."/>
            <person name="Hafez N."/>
            <person name="Hagopian D."/>
            <person name="Hagos B."/>
            <person name="Hall J."/>
            <person name="Hatcher B."/>
            <person name="Heller A."/>
            <person name="Higgins H."/>
            <person name="Honan T."/>
            <person name="Horn A."/>
            <person name="Houde N."/>
            <person name="Hughes L."/>
            <person name="Hulme W."/>
            <person name="Husby E."/>
            <person name="Iliev I."/>
            <person name="Jaffe D."/>
            <person name="Jones C."/>
            <person name="Kamal M."/>
            <person name="Kamat A."/>
            <person name="Kamvysselis M."/>
            <person name="Karlsson E."/>
            <person name="Kells C."/>
            <person name="Kieu A."/>
            <person name="Kisner P."/>
            <person name="Kodira C."/>
            <person name="Kulbokas E."/>
            <person name="Labutti K."/>
            <person name="Lama D."/>
            <person name="Landers T."/>
            <person name="Leger J."/>
            <person name="Levine S."/>
            <person name="Lewis D."/>
            <person name="Lewis T."/>
            <person name="Lindblad-toh K."/>
            <person name="Liu X."/>
            <person name="Lokyitsang T."/>
            <person name="Lokyitsang Y."/>
            <person name="Lucien O."/>
            <person name="Lui A."/>
            <person name="Ma L.J."/>
            <person name="Mabbitt R."/>
            <person name="Macdonald J."/>
            <person name="Maclean C."/>
            <person name="Major J."/>
            <person name="Manning J."/>
            <person name="Marabella R."/>
            <person name="Maru K."/>
            <person name="Matthews C."/>
            <person name="Mauceli E."/>
            <person name="Mccarthy M."/>
            <person name="Mcdonough S."/>
            <person name="Mcghee T."/>
            <person name="Meldrim J."/>
            <person name="Meneus L."/>
            <person name="Mesirov J."/>
            <person name="Mihalev A."/>
            <person name="Mihova T."/>
            <person name="Mikkelsen T."/>
            <person name="Mlenga V."/>
            <person name="Moru K."/>
            <person name="Mozes J."/>
            <person name="Mulrain L."/>
            <person name="Munson G."/>
            <person name="Naylor J."/>
            <person name="Newes C."/>
            <person name="Nguyen C."/>
            <person name="Nguyen N."/>
            <person name="Nguyen T."/>
            <person name="Nicol R."/>
            <person name="Nielsen C."/>
            <person name="Nizzari M."/>
            <person name="Norbu C."/>
            <person name="Norbu N."/>
            <person name="O'donnell P."/>
            <person name="Okoawo O."/>
            <person name="O'leary S."/>
            <person name="Omotosho B."/>
            <person name="O'neill K."/>
            <person name="Osman S."/>
            <person name="Parker S."/>
            <person name="Perrin D."/>
            <person name="Phunkhang P."/>
            <person name="Piqani B."/>
            <person name="Purcell S."/>
            <person name="Rachupka T."/>
            <person name="Ramasamy U."/>
            <person name="Rameau R."/>
            <person name="Ray V."/>
            <person name="Raymond C."/>
            <person name="Retta R."/>
            <person name="Richardson S."/>
            <person name="Rise C."/>
            <person name="Rodriguez J."/>
            <person name="Rogers J."/>
            <person name="Rogov P."/>
            <person name="Rutman M."/>
            <person name="Schupbach R."/>
            <person name="Seaman C."/>
            <person name="Settipalli S."/>
            <person name="Sharpe T."/>
            <person name="Sheridan J."/>
            <person name="Sherpa N."/>
            <person name="Shi J."/>
            <person name="Smirnov S."/>
            <person name="Smith C."/>
            <person name="Sougnez C."/>
            <person name="Spencer B."/>
            <person name="Stalker J."/>
            <person name="Stange-thomann N."/>
            <person name="Stavropoulos S."/>
            <person name="Stetson K."/>
            <person name="Stone C."/>
            <person name="Stone S."/>
            <person name="Stubbs M."/>
            <person name="Talamas J."/>
            <person name="Tchuinga P."/>
            <person name="Tenzing P."/>
            <person name="Tesfaye S."/>
            <person name="Theodore J."/>
            <person name="Thoulutsang Y."/>
            <person name="Topham K."/>
            <person name="Towey S."/>
            <person name="Tsamla T."/>
            <person name="Tsomo N."/>
            <person name="Vallee D."/>
            <person name="Vassiliev H."/>
            <person name="Venkataraman V."/>
            <person name="Vinson J."/>
            <person name="Vo A."/>
            <person name="Wade C."/>
            <person name="Wang S."/>
            <person name="Wangchuk T."/>
            <person name="Wangdi T."/>
            <person name="Whittaker C."/>
            <person name="Wilkinson J."/>
            <person name="Wu Y."/>
            <person name="Wyman D."/>
            <person name="Yadav S."/>
            <person name="Yang S."/>
            <person name="Yang X."/>
            <person name="Yeager S."/>
            <person name="Yee E."/>
            <person name="Young G."/>
            <person name="Zainoun J."/>
            <person name="Zembeck L."/>
            <person name="Zimmer A."/>
            <person name="Zody M."/>
            <person name="Lander E."/>
        </authorList>
    </citation>
    <scope>NUCLEOTIDE SEQUENCE [LARGE SCALE GENOMIC DNA]</scope>
</reference>
<dbReference type="InParanoid" id="H2YYY9"/>
<feature type="compositionally biased region" description="Low complexity" evidence="3">
    <location>
        <begin position="126"/>
        <end position="149"/>
    </location>
</feature>
<evidence type="ECO:0000313" key="5">
    <source>
        <dbReference type="Proteomes" id="UP000007875"/>
    </source>
</evidence>
<dbReference type="GO" id="GO:0007266">
    <property type="term" value="P:Rho protein signal transduction"/>
    <property type="evidence" value="ECO:0007669"/>
    <property type="project" value="InterPro"/>
</dbReference>
<dbReference type="GO" id="GO:0051015">
    <property type="term" value="F:actin filament binding"/>
    <property type="evidence" value="ECO:0007669"/>
    <property type="project" value="InterPro"/>
</dbReference>
<dbReference type="GO" id="GO:0007155">
    <property type="term" value="P:cell adhesion"/>
    <property type="evidence" value="ECO:0007669"/>
    <property type="project" value="InterPro"/>
</dbReference>
<dbReference type="InterPro" id="IPR036723">
    <property type="entry name" value="Alpha-catenin/vinculin-like_sf"/>
</dbReference>
<dbReference type="HOGENOM" id="CLU_1237475_0_0_1"/>